<dbReference type="InterPro" id="IPR036259">
    <property type="entry name" value="MFS_trans_sf"/>
</dbReference>
<evidence type="ECO:0000256" key="6">
    <source>
        <dbReference type="ARBA" id="ARBA00022989"/>
    </source>
</evidence>
<evidence type="ECO:0000259" key="9">
    <source>
        <dbReference type="Pfam" id="PF12832"/>
    </source>
</evidence>
<feature type="transmembrane region" description="Helical" evidence="8">
    <location>
        <begin position="130"/>
        <end position="149"/>
    </location>
</feature>
<evidence type="ECO:0000256" key="5">
    <source>
        <dbReference type="ARBA" id="ARBA00022692"/>
    </source>
</evidence>
<accession>A0A371J2I7</accession>
<dbReference type="Proteomes" id="UP000215694">
    <property type="component" value="Unassembled WGS sequence"/>
</dbReference>
<feature type="transmembrane region" description="Helical" evidence="8">
    <location>
        <begin position="287"/>
        <end position="312"/>
    </location>
</feature>
<gene>
    <name evidence="10" type="ORF">CHL78_011000</name>
</gene>
<feature type="transmembrane region" description="Helical" evidence="8">
    <location>
        <begin position="32"/>
        <end position="55"/>
    </location>
</feature>
<evidence type="ECO:0000256" key="4">
    <source>
        <dbReference type="ARBA" id="ARBA00022519"/>
    </source>
</evidence>
<evidence type="ECO:0000256" key="7">
    <source>
        <dbReference type="ARBA" id="ARBA00023136"/>
    </source>
</evidence>
<feature type="transmembrane region" description="Helical" evidence="8">
    <location>
        <begin position="354"/>
        <end position="373"/>
    </location>
</feature>
<feature type="domain" description="Major facilitator superfamily associated" evidence="9">
    <location>
        <begin position="5"/>
        <end position="356"/>
    </location>
</feature>
<name>A0A371J2I7_9FIRM</name>
<dbReference type="Pfam" id="PF12832">
    <property type="entry name" value="MFS_1_like"/>
    <property type="match status" value="1"/>
</dbReference>
<dbReference type="RefSeq" id="WP_094366943.1">
    <property type="nucleotide sequence ID" value="NZ_NOJY02000017.1"/>
</dbReference>
<evidence type="ECO:0000256" key="8">
    <source>
        <dbReference type="SAM" id="Phobius"/>
    </source>
</evidence>
<evidence type="ECO:0000256" key="1">
    <source>
        <dbReference type="ARBA" id="ARBA00004429"/>
    </source>
</evidence>
<keyword evidence="11" id="KW-1185">Reference proteome</keyword>
<evidence type="ECO:0000256" key="3">
    <source>
        <dbReference type="ARBA" id="ARBA00022475"/>
    </source>
</evidence>
<keyword evidence="3" id="KW-1003">Cell membrane</keyword>
<comment type="subcellular location">
    <subcellularLocation>
        <location evidence="1">Cell inner membrane</location>
        <topology evidence="1">Multi-pass membrane protein</topology>
    </subcellularLocation>
</comment>
<feature type="transmembrane region" description="Helical" evidence="8">
    <location>
        <begin position="7"/>
        <end position="26"/>
    </location>
</feature>
<sequence>MTKFYMQYLFLFIGIGSFYPYLSVYLEKTLNFTASQIGIIVSIPSLLGILMLPVWGIISDLTKKQKNIICINLFCAIVFMIAYSKASSFVAVFILMTLVDIFKCSLLPLTDSICTIYCHKNNKNYGAVRAAGSAGFAIAAFSVGQIIKFTGSDFISFYGFVISLGICLFIVPFLKTTNIEENKNKMNIKKDLPNLIKNKGFVLILAMCVCVLSLAEGVGAYQGIHLMNMGAGKDLVGMLTLFMVTPELFFMMKSKGFLEKYGYIKLISISSLSLLLRWAVYITTNNIWVFILAASLHGMAISMMTICAFDFIKKVVPSNLASTSITVYSFTIGMGSAIMKLIYGNLIDSYGMNFIFGCSIAISLMGLGIIVLLNRYISSREYMEVGVAS</sequence>
<feature type="transmembrane region" description="Helical" evidence="8">
    <location>
        <begin position="324"/>
        <end position="342"/>
    </location>
</feature>
<evidence type="ECO:0000313" key="10">
    <source>
        <dbReference type="EMBL" id="RDY26990.1"/>
    </source>
</evidence>
<reference evidence="10 11" key="1">
    <citation type="journal article" date="2017" name="Genome Announc.">
        <title>Draft Genome Sequence of Romboutsia weinsteinii sp. nov. Strain CCRI-19649(T) Isolated from Surface Water.</title>
        <authorList>
            <person name="Maheux A.F."/>
            <person name="Boudreau D.K."/>
            <person name="Berube E."/>
            <person name="Boissinot M."/>
            <person name="Cantin P."/>
            <person name="Raymond F."/>
            <person name="Corbeil J."/>
            <person name="Omar R.F."/>
            <person name="Bergeron M.G."/>
        </authorList>
    </citation>
    <scope>NUCLEOTIDE SEQUENCE [LARGE SCALE GENOMIC DNA]</scope>
    <source>
        <strain evidence="10 11">CCRI-19649</strain>
    </source>
</reference>
<dbReference type="PANTHER" id="PTHR23522:SF10">
    <property type="entry name" value="3-PHENYLPROPIONIC ACID TRANSPORTER-RELATED"/>
    <property type="match status" value="1"/>
</dbReference>
<feature type="transmembrane region" description="Helical" evidence="8">
    <location>
        <begin position="155"/>
        <end position="174"/>
    </location>
</feature>
<dbReference type="GO" id="GO:0005886">
    <property type="term" value="C:plasma membrane"/>
    <property type="evidence" value="ECO:0007669"/>
    <property type="project" value="UniProtKB-SubCell"/>
</dbReference>
<feature type="transmembrane region" description="Helical" evidence="8">
    <location>
        <begin position="195"/>
        <end position="215"/>
    </location>
</feature>
<dbReference type="Gene3D" id="1.20.1250.20">
    <property type="entry name" value="MFS general substrate transporter like domains"/>
    <property type="match status" value="2"/>
</dbReference>
<dbReference type="SUPFAM" id="SSF103473">
    <property type="entry name" value="MFS general substrate transporter"/>
    <property type="match status" value="1"/>
</dbReference>
<keyword evidence="7 8" id="KW-0472">Membrane</keyword>
<proteinExistence type="predicted"/>
<dbReference type="PANTHER" id="PTHR23522">
    <property type="entry name" value="BLL5896 PROTEIN"/>
    <property type="match status" value="1"/>
</dbReference>
<protein>
    <submittedName>
        <fullName evidence="10">MFS transporter</fullName>
    </submittedName>
</protein>
<dbReference type="EMBL" id="NOJY02000017">
    <property type="protein sequence ID" value="RDY26990.1"/>
    <property type="molecule type" value="Genomic_DNA"/>
</dbReference>
<comment type="caution">
    <text evidence="10">The sequence shown here is derived from an EMBL/GenBank/DDBJ whole genome shotgun (WGS) entry which is preliminary data.</text>
</comment>
<evidence type="ECO:0000313" key="11">
    <source>
        <dbReference type="Proteomes" id="UP000215694"/>
    </source>
</evidence>
<dbReference type="InterPro" id="IPR024989">
    <property type="entry name" value="MFS_assoc_dom"/>
</dbReference>
<keyword evidence="4" id="KW-0997">Cell inner membrane</keyword>
<feature type="transmembrane region" description="Helical" evidence="8">
    <location>
        <begin position="263"/>
        <end position="281"/>
    </location>
</feature>
<evidence type="ECO:0000256" key="2">
    <source>
        <dbReference type="ARBA" id="ARBA00022448"/>
    </source>
</evidence>
<dbReference type="AlphaFoldDB" id="A0A371J2I7"/>
<keyword evidence="5 8" id="KW-0812">Transmembrane</keyword>
<keyword evidence="6 8" id="KW-1133">Transmembrane helix</keyword>
<dbReference type="OrthoDB" id="7584869at2"/>
<keyword evidence="2" id="KW-0813">Transport</keyword>
<feature type="transmembrane region" description="Helical" evidence="8">
    <location>
        <begin position="235"/>
        <end position="251"/>
    </location>
</feature>
<organism evidence="10 11">
    <name type="scientific">Romboutsia weinsteinii</name>
    <dbReference type="NCBI Taxonomy" id="2020949"/>
    <lineage>
        <taxon>Bacteria</taxon>
        <taxon>Bacillati</taxon>
        <taxon>Bacillota</taxon>
        <taxon>Clostridia</taxon>
        <taxon>Peptostreptococcales</taxon>
        <taxon>Peptostreptococcaceae</taxon>
        <taxon>Romboutsia</taxon>
    </lineage>
</organism>